<gene>
    <name evidence="5" type="ORF">HED64_10400</name>
</gene>
<dbReference type="Gene3D" id="2.70.70.10">
    <property type="entry name" value="Glucose Permease (Domain IIA)"/>
    <property type="match status" value="1"/>
</dbReference>
<reference evidence="5 6" key="1">
    <citation type="submission" date="2020-04" db="EMBL/GenBank/DDBJ databases">
        <title>Paeniglutamicibacter sp. ANT13_2, a novel actinomycete isolated from sediment in Antarctica.</title>
        <authorList>
            <person name="Sakdapetsiri C."/>
            <person name="Pinyakong O."/>
        </authorList>
    </citation>
    <scope>NUCLEOTIDE SEQUENCE [LARGE SCALE GENOMIC DNA]</scope>
    <source>
        <strain evidence="5 6">ANT13_2</strain>
    </source>
</reference>
<feature type="domain" description="M23ase beta-sheet core" evidence="3">
    <location>
        <begin position="933"/>
        <end position="1031"/>
    </location>
</feature>
<dbReference type="Pfam" id="PF01551">
    <property type="entry name" value="Peptidase_M23"/>
    <property type="match status" value="1"/>
</dbReference>
<evidence type="ECO:0000313" key="5">
    <source>
        <dbReference type="EMBL" id="NKG21113.1"/>
    </source>
</evidence>
<accession>A0ABX1G529</accession>
<dbReference type="InterPro" id="IPR016047">
    <property type="entry name" value="M23ase_b-sheet_dom"/>
</dbReference>
<evidence type="ECO:0000259" key="3">
    <source>
        <dbReference type="Pfam" id="PF01551"/>
    </source>
</evidence>
<evidence type="ECO:0000256" key="2">
    <source>
        <dbReference type="SAM" id="Phobius"/>
    </source>
</evidence>
<name>A0ABX1G529_9MICC</name>
<keyword evidence="2" id="KW-0812">Transmembrane</keyword>
<dbReference type="SUPFAM" id="SSF48371">
    <property type="entry name" value="ARM repeat"/>
    <property type="match status" value="1"/>
</dbReference>
<dbReference type="Pfam" id="PF20155">
    <property type="entry name" value="TMP_3"/>
    <property type="match status" value="1"/>
</dbReference>
<evidence type="ECO:0000313" key="6">
    <source>
        <dbReference type="Proteomes" id="UP000746595"/>
    </source>
</evidence>
<dbReference type="InterPro" id="IPR050570">
    <property type="entry name" value="Cell_wall_metabolism_enzyme"/>
</dbReference>
<keyword evidence="6" id="KW-1185">Reference proteome</keyword>
<evidence type="ECO:0000256" key="1">
    <source>
        <dbReference type="SAM" id="MobiDB-lite"/>
    </source>
</evidence>
<keyword evidence="2" id="KW-0472">Membrane</keyword>
<dbReference type="InterPro" id="IPR013491">
    <property type="entry name" value="Tape_meas_N"/>
</dbReference>
<feature type="transmembrane region" description="Helical" evidence="2">
    <location>
        <begin position="421"/>
        <end position="439"/>
    </location>
</feature>
<protein>
    <submittedName>
        <fullName evidence="5">Peptidoglycan DD-metalloendopeptidase family protein</fullName>
    </submittedName>
</protein>
<sequence>MAEESVELGKAYLSLLASTRDMKASVKDAMRELGQQTDGAVKKSGSKLLSGIGGAIGKVTKAGILGIGGLAATVGGLAAAGGISRALAIEDARAKLDGLGHDTKTVDKIMADALASVKGTAFGLGDAASAAASAVASGVKPGKDLQRTLKLTGDAATIAGVGFGDMSAIMNKAAASNKVQGDILAQLGDMGIPIVQLLGESMGKTASEIYDASKDGTISFANLQDAIESGMGGAALKSGKTFRGAWANVMAALGRGGETVIKPVLDLLRDGFNKAIPIIDNVTNAMKPLVAAFSAKLPGVLKEITGGFEAFRQAFKYADGDITSSGFPGFMERLGYAAAVAWDILKNKVIPMLKELVGWVIQNRDWIVALGIAVGTGTVLWKLYNIATTGYKKIAAIVTKLIQGQTAAQLALNAAFKAHPIMMIIGVIISLIAALVYLYNTNETARKIIDGAWIGIKNAVKFAWERVIKPVFDAVSGFVKNVLGPIFKWLYEKIIKPVWEAVYSAVRWAWQKVIQPVFKAIVGFIKNTLGPIFSWLYDKIIKPVWDLIAFAIDAAWNIMVLIFDLIAWTVKNVVGPIFKWLYDKIIKPYFASIVKQIKDSWALMKAVFYVIRDFVRDVLGPIFKWLYNKIVKPVWDALSKVIKDTWNDKIKPIFRALGNFIKDVVGPAFKKGVDIIAGFWDKLKKIALAPINFIIETVYNKGIVGTFNKVAEAIGSKARLKTLGKLGVGGGGGSSNSAQKFGGGGTKFNARAKGGHTPRGWTLVGEEGPELVNFASPGMVYTAAQTKLMQAGQQQAPTGAVRQFDKNGKGMLPQGGWLGSLGGKLGGALAGAWKKSTEWIRGGLAKAAEVVLSPVRSLLNKSLPDSGMARLGKDLGMNAIDRVIKWIKGNDTAPDTGGGGGGTGAVFSGPKGAFHRPSQGPYTSMFGPRWGAFHAGVDIAGGGPTFAALNGLVKYIGTGGGLPGRTGYGIRLDHGGGFQTYYGHNPYDGVKVKVGDHVRAGQRIGTQGHTGNVTGTHLHFETLQNGRALNPMTYLHDKGGWHAPGTLSMNQLKVPEAILTPSEWDAAEKAIELAAKGGKSIDMSGSQFGYDPDEVIRRMEQAERRAQVIAGLNN</sequence>
<proteinExistence type="predicted"/>
<dbReference type="CDD" id="cd12797">
    <property type="entry name" value="M23_peptidase"/>
    <property type="match status" value="1"/>
</dbReference>
<dbReference type="EMBL" id="JAAWVT010000004">
    <property type="protein sequence ID" value="NKG21113.1"/>
    <property type="molecule type" value="Genomic_DNA"/>
</dbReference>
<keyword evidence="2" id="KW-1133">Transmembrane helix</keyword>
<dbReference type="Proteomes" id="UP000746595">
    <property type="component" value="Unassembled WGS sequence"/>
</dbReference>
<dbReference type="RefSeq" id="WP_168151938.1">
    <property type="nucleotide sequence ID" value="NZ_JAAWVT010000004.1"/>
</dbReference>
<feature type="region of interest" description="Disordered" evidence="1">
    <location>
        <begin position="729"/>
        <end position="754"/>
    </location>
</feature>
<comment type="caution">
    <text evidence="5">The sequence shown here is derived from an EMBL/GenBank/DDBJ whole genome shotgun (WGS) entry which is preliminary data.</text>
</comment>
<feature type="transmembrane region" description="Helical" evidence="2">
    <location>
        <begin position="547"/>
        <end position="568"/>
    </location>
</feature>
<organism evidence="5 6">
    <name type="scientific">Paeniglutamicibacter terrestris</name>
    <dbReference type="NCBI Taxonomy" id="2723403"/>
    <lineage>
        <taxon>Bacteria</taxon>
        <taxon>Bacillati</taxon>
        <taxon>Actinomycetota</taxon>
        <taxon>Actinomycetes</taxon>
        <taxon>Micrococcales</taxon>
        <taxon>Micrococcaceae</taxon>
        <taxon>Paeniglutamicibacter</taxon>
    </lineage>
</organism>
<feature type="domain" description="Tape measure protein N-terminal" evidence="4">
    <location>
        <begin position="82"/>
        <end position="254"/>
    </location>
</feature>
<dbReference type="SUPFAM" id="SSF51261">
    <property type="entry name" value="Duplicated hybrid motif"/>
    <property type="match status" value="1"/>
</dbReference>
<dbReference type="InterPro" id="IPR011055">
    <property type="entry name" value="Dup_hybrid_motif"/>
</dbReference>
<dbReference type="PANTHER" id="PTHR21666">
    <property type="entry name" value="PEPTIDASE-RELATED"/>
    <property type="match status" value="1"/>
</dbReference>
<evidence type="ECO:0000259" key="4">
    <source>
        <dbReference type="Pfam" id="PF20155"/>
    </source>
</evidence>
<dbReference type="InterPro" id="IPR016024">
    <property type="entry name" value="ARM-type_fold"/>
</dbReference>
<dbReference type="PANTHER" id="PTHR21666:SF270">
    <property type="entry name" value="MUREIN HYDROLASE ACTIVATOR ENVC"/>
    <property type="match status" value="1"/>
</dbReference>